<accession>A0A150HFN9</accession>
<keyword evidence="1" id="KW-0812">Transmembrane</keyword>
<proteinExistence type="predicted"/>
<dbReference type="EMBL" id="LRAD01000032">
    <property type="protein sequence ID" value="KXZ60440.1"/>
    <property type="molecule type" value="Genomic_DNA"/>
</dbReference>
<dbReference type="Proteomes" id="UP000075357">
    <property type="component" value="Unassembled WGS sequence"/>
</dbReference>
<dbReference type="PATRIC" id="fig|36807.3.peg.1540"/>
<keyword evidence="1" id="KW-0472">Membrane</keyword>
<dbReference type="STRING" id="36807.Mlaev_01518"/>
<evidence type="ECO:0000313" key="3">
    <source>
        <dbReference type="Proteomes" id="UP000075357"/>
    </source>
</evidence>
<keyword evidence="1" id="KW-1133">Transmembrane helix</keyword>
<reference evidence="2 3" key="1">
    <citation type="submission" date="2016-01" db="EMBL/GenBank/DDBJ databases">
        <title>Draft genome sequences of Microbacterium laevaniformans LCDC 91-0039 and the type strain of Microbacterium hominis LCDC 84-209.</title>
        <authorList>
            <person name="Bernier A.-M."/>
            <person name="Bernard K."/>
        </authorList>
    </citation>
    <scope>NUCLEOTIDE SEQUENCE [LARGE SCALE GENOMIC DNA]</scope>
    <source>
        <strain evidence="2 3">LCDC 91-0039</strain>
    </source>
</reference>
<gene>
    <name evidence="2" type="ORF">Mlaev_01518</name>
</gene>
<evidence type="ECO:0000256" key="1">
    <source>
        <dbReference type="SAM" id="Phobius"/>
    </source>
</evidence>
<sequence length="50" mass="5524">MYWTYLRRELSGRKKQTTIVAIGLAVAVALVIMVNALSAGVRDAAPVRHR</sequence>
<organism evidence="2 3">
    <name type="scientific">Microbacterium laevaniformans</name>
    <dbReference type="NCBI Taxonomy" id="36807"/>
    <lineage>
        <taxon>Bacteria</taxon>
        <taxon>Bacillati</taxon>
        <taxon>Actinomycetota</taxon>
        <taxon>Actinomycetes</taxon>
        <taxon>Micrococcales</taxon>
        <taxon>Microbacteriaceae</taxon>
        <taxon>Microbacterium</taxon>
    </lineage>
</organism>
<protein>
    <submittedName>
        <fullName evidence="2">Uncharacterized protein</fullName>
    </submittedName>
</protein>
<name>A0A150HFN9_9MICO</name>
<keyword evidence="3" id="KW-1185">Reference proteome</keyword>
<feature type="transmembrane region" description="Helical" evidence="1">
    <location>
        <begin position="20"/>
        <end position="41"/>
    </location>
</feature>
<comment type="caution">
    <text evidence="2">The sequence shown here is derived from an EMBL/GenBank/DDBJ whole genome shotgun (WGS) entry which is preliminary data.</text>
</comment>
<evidence type="ECO:0000313" key="2">
    <source>
        <dbReference type="EMBL" id="KXZ60440.1"/>
    </source>
</evidence>
<dbReference type="AlphaFoldDB" id="A0A150HFN9"/>